<dbReference type="AlphaFoldDB" id="A0A6A5ZAG4"/>
<sequence>MGIDLTQKLHWTQRIALVRHNLHAARRTGDFTFFKTLQAHSLIDGTDHVAILNSVLGSDADQVLATLDNLNAGIAYVHQDAFKAVYDSAKSTMYKAGNSPSSRRSLLRVDISQQRDMSDHAIDKTTNSAINLIEVQPVHCQDAVANAWITGTTIIADAVSVCLNEMELIEEYLDDFIRLEYSWGTIQNSVDAAVSALRGIFNLMAGGTSVTSRASISSGTGSETGITRSRNSSTASALSLFRRAFSHSSPSGPAPARTHHSGSMPVDNANPRGLRLSMSAACPTKMPRSGSSEMRFTQLSTIPPTPSAHSTPINDALSPFKASKDYFTFDMEKETEASKRSSLAQDLMQLESLDPLYSPAPPQEEFIKMPIPLTLRRLSESFGVSSPNVIAAVQ</sequence>
<evidence type="ECO:0000313" key="2">
    <source>
        <dbReference type="EMBL" id="KAF2115421.1"/>
    </source>
</evidence>
<accession>A0A6A5ZAG4</accession>
<dbReference type="OrthoDB" id="5342588at2759"/>
<feature type="region of interest" description="Disordered" evidence="1">
    <location>
        <begin position="245"/>
        <end position="274"/>
    </location>
</feature>
<dbReference type="Proteomes" id="UP000799770">
    <property type="component" value="Unassembled WGS sequence"/>
</dbReference>
<feature type="region of interest" description="Disordered" evidence="1">
    <location>
        <begin position="211"/>
        <end position="231"/>
    </location>
</feature>
<name>A0A6A5ZAG4_9PLEO</name>
<reference evidence="2" key="1">
    <citation type="journal article" date="2020" name="Stud. Mycol.">
        <title>101 Dothideomycetes genomes: a test case for predicting lifestyles and emergence of pathogens.</title>
        <authorList>
            <person name="Haridas S."/>
            <person name="Albert R."/>
            <person name="Binder M."/>
            <person name="Bloem J."/>
            <person name="Labutti K."/>
            <person name="Salamov A."/>
            <person name="Andreopoulos B."/>
            <person name="Baker S."/>
            <person name="Barry K."/>
            <person name="Bills G."/>
            <person name="Bluhm B."/>
            <person name="Cannon C."/>
            <person name="Castanera R."/>
            <person name="Culley D."/>
            <person name="Daum C."/>
            <person name="Ezra D."/>
            <person name="Gonzalez J."/>
            <person name="Henrissat B."/>
            <person name="Kuo A."/>
            <person name="Liang C."/>
            <person name="Lipzen A."/>
            <person name="Lutzoni F."/>
            <person name="Magnuson J."/>
            <person name="Mondo S."/>
            <person name="Nolan M."/>
            <person name="Ohm R."/>
            <person name="Pangilinan J."/>
            <person name="Park H.-J."/>
            <person name="Ramirez L."/>
            <person name="Alfaro M."/>
            <person name="Sun H."/>
            <person name="Tritt A."/>
            <person name="Yoshinaga Y."/>
            <person name="Zwiers L.-H."/>
            <person name="Turgeon B."/>
            <person name="Goodwin S."/>
            <person name="Spatafora J."/>
            <person name="Crous P."/>
            <person name="Grigoriev I."/>
        </authorList>
    </citation>
    <scope>NUCLEOTIDE SEQUENCE</scope>
    <source>
        <strain evidence="2">CBS 627.86</strain>
    </source>
</reference>
<gene>
    <name evidence="2" type="ORF">BDV96DRAFT_492851</name>
</gene>
<proteinExistence type="predicted"/>
<feature type="compositionally biased region" description="Low complexity" evidence="1">
    <location>
        <begin position="215"/>
        <end position="230"/>
    </location>
</feature>
<dbReference type="EMBL" id="ML977323">
    <property type="protein sequence ID" value="KAF2115421.1"/>
    <property type="molecule type" value="Genomic_DNA"/>
</dbReference>
<evidence type="ECO:0000256" key="1">
    <source>
        <dbReference type="SAM" id="MobiDB-lite"/>
    </source>
</evidence>
<protein>
    <submittedName>
        <fullName evidence="2">Uncharacterized protein</fullName>
    </submittedName>
</protein>
<organism evidence="2 3">
    <name type="scientific">Lophiotrema nucula</name>
    <dbReference type="NCBI Taxonomy" id="690887"/>
    <lineage>
        <taxon>Eukaryota</taxon>
        <taxon>Fungi</taxon>
        <taxon>Dikarya</taxon>
        <taxon>Ascomycota</taxon>
        <taxon>Pezizomycotina</taxon>
        <taxon>Dothideomycetes</taxon>
        <taxon>Pleosporomycetidae</taxon>
        <taxon>Pleosporales</taxon>
        <taxon>Lophiotremataceae</taxon>
        <taxon>Lophiotrema</taxon>
    </lineage>
</organism>
<evidence type="ECO:0000313" key="3">
    <source>
        <dbReference type="Proteomes" id="UP000799770"/>
    </source>
</evidence>
<keyword evidence="3" id="KW-1185">Reference proteome</keyword>